<proteinExistence type="inferred from homology"/>
<dbReference type="CDD" id="cd07817">
    <property type="entry name" value="SRPBCC_8"/>
    <property type="match status" value="1"/>
</dbReference>
<evidence type="ECO:0000259" key="4">
    <source>
        <dbReference type="Pfam" id="PF03364"/>
    </source>
</evidence>
<sequence length="251" mass="27524">MTPTRPDSDRRQNTGHLESVRERERQQSLALFASVGTLMVAIRRGGLSGLALGAFSGLLAYRASTGQGLKGTGSAIAHCAERMLTGHKTGSMHLTTGVTISRPPEDLYAFWRDFTRLPEIMTSIIDVQTLDDGRSHWRARTPIGETLEWDAEITDDQPNEFIAWRSLEGAEVPQRGEIRFVPGPAGRGTQVELDLHYALPHGLLSAAPLSFVNGLSRELLREDLRHFKQLMEAGEIPSGGTRSLPQEGVTS</sequence>
<feature type="region of interest" description="Disordered" evidence="3">
    <location>
        <begin position="1"/>
        <end position="22"/>
    </location>
</feature>
<evidence type="ECO:0000313" key="5">
    <source>
        <dbReference type="EMBL" id="MFC3104723.1"/>
    </source>
</evidence>
<keyword evidence="2" id="KW-1277">Toxin-antitoxin system</keyword>
<reference evidence="6" key="1">
    <citation type="journal article" date="2019" name="Int. J. Syst. Evol. Microbiol.">
        <title>The Global Catalogue of Microorganisms (GCM) 10K type strain sequencing project: providing services to taxonomists for standard genome sequencing and annotation.</title>
        <authorList>
            <consortium name="The Broad Institute Genomics Platform"/>
            <consortium name="The Broad Institute Genome Sequencing Center for Infectious Disease"/>
            <person name="Wu L."/>
            <person name="Ma J."/>
        </authorList>
    </citation>
    <scope>NUCLEOTIDE SEQUENCE [LARGE SCALE GENOMIC DNA]</scope>
    <source>
        <strain evidence="6">KCTC 52640</strain>
    </source>
</reference>
<dbReference type="Proteomes" id="UP001595462">
    <property type="component" value="Unassembled WGS sequence"/>
</dbReference>
<protein>
    <submittedName>
        <fullName evidence="5">SRPBCC family protein</fullName>
    </submittedName>
</protein>
<feature type="domain" description="Coenzyme Q-binding protein COQ10 START" evidence="4">
    <location>
        <begin position="100"/>
        <end position="220"/>
    </location>
</feature>
<name>A0ABV7EPT0_9GAMM</name>
<dbReference type="EMBL" id="JBHRSS010000005">
    <property type="protein sequence ID" value="MFC3104723.1"/>
    <property type="molecule type" value="Genomic_DNA"/>
</dbReference>
<dbReference type="InterPro" id="IPR005031">
    <property type="entry name" value="COQ10_START"/>
</dbReference>
<evidence type="ECO:0000256" key="1">
    <source>
        <dbReference type="ARBA" id="ARBA00008918"/>
    </source>
</evidence>
<dbReference type="Gene3D" id="3.30.530.20">
    <property type="match status" value="1"/>
</dbReference>
<dbReference type="Pfam" id="PF03364">
    <property type="entry name" value="Polyketide_cyc"/>
    <property type="match status" value="1"/>
</dbReference>
<dbReference type="PANTHER" id="PTHR33824:SF7">
    <property type="entry name" value="POLYKETIDE CYCLASE_DEHYDRASE AND LIPID TRANSPORT SUPERFAMILY PROTEIN"/>
    <property type="match status" value="1"/>
</dbReference>
<evidence type="ECO:0000256" key="3">
    <source>
        <dbReference type="SAM" id="MobiDB-lite"/>
    </source>
</evidence>
<dbReference type="PANTHER" id="PTHR33824">
    <property type="entry name" value="POLYKETIDE CYCLASE/DEHYDRASE AND LIPID TRANSPORT SUPERFAMILY PROTEIN"/>
    <property type="match status" value="1"/>
</dbReference>
<evidence type="ECO:0000256" key="2">
    <source>
        <dbReference type="ARBA" id="ARBA00022649"/>
    </source>
</evidence>
<gene>
    <name evidence="5" type="ORF">ACFOSU_12595</name>
</gene>
<dbReference type="SUPFAM" id="SSF55961">
    <property type="entry name" value="Bet v1-like"/>
    <property type="match status" value="1"/>
</dbReference>
<evidence type="ECO:0000313" key="6">
    <source>
        <dbReference type="Proteomes" id="UP001595462"/>
    </source>
</evidence>
<accession>A0ABV7EPT0</accession>
<organism evidence="5 6">
    <name type="scientific">Salinisphaera aquimarina</name>
    <dbReference type="NCBI Taxonomy" id="2094031"/>
    <lineage>
        <taxon>Bacteria</taxon>
        <taxon>Pseudomonadati</taxon>
        <taxon>Pseudomonadota</taxon>
        <taxon>Gammaproteobacteria</taxon>
        <taxon>Salinisphaerales</taxon>
        <taxon>Salinisphaeraceae</taxon>
        <taxon>Salinisphaera</taxon>
    </lineage>
</organism>
<dbReference type="InterPro" id="IPR023393">
    <property type="entry name" value="START-like_dom_sf"/>
</dbReference>
<keyword evidence="6" id="KW-1185">Reference proteome</keyword>
<comment type="similarity">
    <text evidence="1">Belongs to the ribosome association toxin RatA family.</text>
</comment>
<comment type="caution">
    <text evidence="5">The sequence shown here is derived from an EMBL/GenBank/DDBJ whole genome shotgun (WGS) entry which is preliminary data.</text>
</comment>
<dbReference type="InterPro" id="IPR047137">
    <property type="entry name" value="ORF3"/>
</dbReference>
<dbReference type="RefSeq" id="WP_380690139.1">
    <property type="nucleotide sequence ID" value="NZ_JBHRSS010000005.1"/>
</dbReference>